<feature type="active site" evidence="3">
    <location>
        <position position="120"/>
    </location>
</feature>
<proteinExistence type="inferred from homology"/>
<protein>
    <submittedName>
        <fullName evidence="6">Acetylhydrolase</fullName>
    </submittedName>
</protein>
<evidence type="ECO:0000313" key="6">
    <source>
        <dbReference type="EMBL" id="GII27010.1"/>
    </source>
</evidence>
<dbReference type="PANTHER" id="PTHR48081">
    <property type="entry name" value="AB HYDROLASE SUPERFAMILY PROTEIN C4A8.06C"/>
    <property type="match status" value="1"/>
</dbReference>
<dbReference type="PROSITE" id="PS01173">
    <property type="entry name" value="LIPASE_GDXG_HIS"/>
    <property type="match status" value="1"/>
</dbReference>
<accession>A0A8J3TH40</accession>
<dbReference type="RefSeq" id="WP_203951105.1">
    <property type="nucleotide sequence ID" value="NZ_BOOO01000002.1"/>
</dbReference>
<dbReference type="AlphaFoldDB" id="A0A8J3TH40"/>
<evidence type="ECO:0000259" key="5">
    <source>
        <dbReference type="Pfam" id="PF07859"/>
    </source>
</evidence>
<dbReference type="InterPro" id="IPR033140">
    <property type="entry name" value="Lipase_GDXG_put_SER_AS"/>
</dbReference>
<dbReference type="PROSITE" id="PS01174">
    <property type="entry name" value="LIPASE_GDXG_SER"/>
    <property type="match status" value="1"/>
</dbReference>
<dbReference type="Proteomes" id="UP000650628">
    <property type="component" value="Unassembled WGS sequence"/>
</dbReference>
<dbReference type="GO" id="GO:0016787">
    <property type="term" value="F:hydrolase activity"/>
    <property type="evidence" value="ECO:0007669"/>
    <property type="project" value="UniProtKB-KW"/>
</dbReference>
<evidence type="ECO:0000256" key="4">
    <source>
        <dbReference type="SAM" id="MobiDB-lite"/>
    </source>
</evidence>
<dbReference type="Pfam" id="PF07859">
    <property type="entry name" value="Abhydrolase_3"/>
    <property type="match status" value="1"/>
</dbReference>
<dbReference type="InterPro" id="IPR050300">
    <property type="entry name" value="GDXG_lipolytic_enzyme"/>
</dbReference>
<dbReference type="InterPro" id="IPR002168">
    <property type="entry name" value="Lipase_GDXG_HIS_AS"/>
</dbReference>
<comment type="similarity">
    <text evidence="1">Belongs to the 'GDXG' lipolytic enzyme family.</text>
</comment>
<dbReference type="PANTHER" id="PTHR48081:SF8">
    <property type="entry name" value="ALPHA_BETA HYDROLASE FOLD-3 DOMAIN-CONTAINING PROTEIN-RELATED"/>
    <property type="match status" value="1"/>
</dbReference>
<keyword evidence="2" id="KW-0378">Hydrolase</keyword>
<evidence type="ECO:0000256" key="2">
    <source>
        <dbReference type="ARBA" id="ARBA00022801"/>
    </source>
</evidence>
<feature type="region of interest" description="Disordered" evidence="4">
    <location>
        <begin position="1"/>
        <end position="43"/>
    </location>
</feature>
<evidence type="ECO:0000256" key="1">
    <source>
        <dbReference type="ARBA" id="ARBA00010515"/>
    </source>
</evidence>
<feature type="compositionally biased region" description="Basic and acidic residues" evidence="4">
    <location>
        <begin position="1"/>
        <end position="15"/>
    </location>
</feature>
<feature type="domain" description="Alpha/beta hydrolase fold-3" evidence="5">
    <location>
        <begin position="53"/>
        <end position="246"/>
    </location>
</feature>
<feature type="compositionally biased region" description="Basic and acidic residues" evidence="4">
    <location>
        <begin position="22"/>
        <end position="31"/>
    </location>
</feature>
<evidence type="ECO:0000313" key="7">
    <source>
        <dbReference type="Proteomes" id="UP000650628"/>
    </source>
</evidence>
<dbReference type="InterPro" id="IPR029058">
    <property type="entry name" value="AB_hydrolase_fold"/>
</dbReference>
<reference evidence="6 7" key="1">
    <citation type="submission" date="2021-01" db="EMBL/GenBank/DDBJ databases">
        <title>Whole genome shotgun sequence of Planotetraspora mira NBRC 15435.</title>
        <authorList>
            <person name="Komaki H."/>
            <person name="Tamura T."/>
        </authorList>
    </citation>
    <scope>NUCLEOTIDE SEQUENCE [LARGE SCALE GENOMIC DNA]</scope>
    <source>
        <strain evidence="6 7">NBRC 15435</strain>
    </source>
</reference>
<evidence type="ECO:0000256" key="3">
    <source>
        <dbReference type="PROSITE-ProRule" id="PRU10038"/>
    </source>
</evidence>
<sequence>MSRDLVSELREDARKRNGTRPKGPDLPHVEDLTSPSGLPLRHYRPSAEPRPLVVFLHGGGWVFCDLETHDRTCRRLAQECDVEVLAVDYRLAPEHPYPAAIDDAVEVLRWARPVAVAGDSAGGYLATMACLRLRDEGGPSPAVQILICPNTDLTLSRPSITEKGTGYGLDAEMLAWFAAQWMPDSAGRRAASPLHHPDLSGLPTALVVTAEHDALRDEGDVYAHRLAEAGVQVTHRCEPGLVHGFIQGMDLTSSDAAAAHERIFTDVRRLIPVATVGTDFRNLASKPRNRMN</sequence>
<name>A0A8J3TH40_9ACTN</name>
<organism evidence="6 7">
    <name type="scientific">Planotetraspora mira</name>
    <dbReference type="NCBI Taxonomy" id="58121"/>
    <lineage>
        <taxon>Bacteria</taxon>
        <taxon>Bacillati</taxon>
        <taxon>Actinomycetota</taxon>
        <taxon>Actinomycetes</taxon>
        <taxon>Streptosporangiales</taxon>
        <taxon>Streptosporangiaceae</taxon>
        <taxon>Planotetraspora</taxon>
    </lineage>
</organism>
<keyword evidence="7" id="KW-1185">Reference proteome</keyword>
<gene>
    <name evidence="6" type="ORF">Pmi06nite_04520</name>
</gene>
<comment type="caution">
    <text evidence="6">The sequence shown here is derived from an EMBL/GenBank/DDBJ whole genome shotgun (WGS) entry which is preliminary data.</text>
</comment>
<dbReference type="SUPFAM" id="SSF53474">
    <property type="entry name" value="alpha/beta-Hydrolases"/>
    <property type="match status" value="1"/>
</dbReference>
<dbReference type="EMBL" id="BOOO01000002">
    <property type="protein sequence ID" value="GII27010.1"/>
    <property type="molecule type" value="Genomic_DNA"/>
</dbReference>
<dbReference type="Gene3D" id="3.40.50.1820">
    <property type="entry name" value="alpha/beta hydrolase"/>
    <property type="match status" value="1"/>
</dbReference>
<dbReference type="InterPro" id="IPR013094">
    <property type="entry name" value="AB_hydrolase_3"/>
</dbReference>